<keyword evidence="3" id="KW-0050">Antiport</keyword>
<keyword evidence="2" id="KW-0813">Transport</keyword>
<dbReference type="NCBIfam" id="TIGR00797">
    <property type="entry name" value="matE"/>
    <property type="match status" value="1"/>
</dbReference>
<feature type="transmembrane region" description="Helical" evidence="10">
    <location>
        <begin position="162"/>
        <end position="184"/>
    </location>
</feature>
<evidence type="ECO:0000256" key="1">
    <source>
        <dbReference type="ARBA" id="ARBA00004651"/>
    </source>
</evidence>
<feature type="transmembrane region" description="Helical" evidence="10">
    <location>
        <begin position="283"/>
        <end position="308"/>
    </location>
</feature>
<reference evidence="11 12" key="1">
    <citation type="submission" date="2021-12" db="EMBL/GenBank/DDBJ databases">
        <title>Discovery of the Pendulisporaceae a myxobacterial family with distinct sporulation behavior and unique specialized metabolism.</title>
        <authorList>
            <person name="Garcia R."/>
            <person name="Popoff A."/>
            <person name="Bader C.D."/>
            <person name="Loehr J."/>
            <person name="Walesch S."/>
            <person name="Walt C."/>
            <person name="Boldt J."/>
            <person name="Bunk B."/>
            <person name="Haeckl F.J.F.P.J."/>
            <person name="Gunesch A.P."/>
            <person name="Birkelbach J."/>
            <person name="Nuebel U."/>
            <person name="Pietschmann T."/>
            <person name="Bach T."/>
            <person name="Mueller R."/>
        </authorList>
    </citation>
    <scope>NUCLEOTIDE SEQUENCE [LARGE SCALE GENOMIC DNA]</scope>
    <source>
        <strain evidence="11 12">MSr12523</strain>
    </source>
</reference>
<dbReference type="PIRSF" id="PIRSF006603">
    <property type="entry name" value="DinF"/>
    <property type="match status" value="1"/>
</dbReference>
<comment type="subcellular location">
    <subcellularLocation>
        <location evidence="1">Cell membrane</location>
        <topology evidence="1">Multi-pass membrane protein</topology>
    </subcellularLocation>
</comment>
<feature type="transmembrane region" description="Helical" evidence="10">
    <location>
        <begin position="393"/>
        <end position="415"/>
    </location>
</feature>
<evidence type="ECO:0000256" key="5">
    <source>
        <dbReference type="ARBA" id="ARBA00022692"/>
    </source>
</evidence>
<protein>
    <recommendedName>
        <fullName evidence="9">Multidrug-efflux transporter</fullName>
    </recommendedName>
</protein>
<accession>A0ABZ2JWG3</accession>
<evidence type="ECO:0000256" key="2">
    <source>
        <dbReference type="ARBA" id="ARBA00022448"/>
    </source>
</evidence>
<feature type="transmembrane region" description="Helical" evidence="10">
    <location>
        <begin position="320"/>
        <end position="341"/>
    </location>
</feature>
<dbReference type="InterPro" id="IPR002528">
    <property type="entry name" value="MATE_fam"/>
</dbReference>
<feature type="transmembrane region" description="Helical" evidence="10">
    <location>
        <begin position="56"/>
        <end position="76"/>
    </location>
</feature>
<dbReference type="Proteomes" id="UP001379533">
    <property type="component" value="Chromosome"/>
</dbReference>
<name>A0ABZ2JWG3_9BACT</name>
<feature type="transmembrane region" description="Helical" evidence="10">
    <location>
        <begin position="97"/>
        <end position="119"/>
    </location>
</feature>
<organism evidence="11 12">
    <name type="scientific">Pendulispora brunnea</name>
    <dbReference type="NCBI Taxonomy" id="2905690"/>
    <lineage>
        <taxon>Bacteria</taxon>
        <taxon>Pseudomonadati</taxon>
        <taxon>Myxococcota</taxon>
        <taxon>Myxococcia</taxon>
        <taxon>Myxococcales</taxon>
        <taxon>Sorangiineae</taxon>
        <taxon>Pendulisporaceae</taxon>
        <taxon>Pendulispora</taxon>
    </lineage>
</organism>
<keyword evidence="8 10" id="KW-0472">Membrane</keyword>
<evidence type="ECO:0000256" key="10">
    <source>
        <dbReference type="SAM" id="Phobius"/>
    </source>
</evidence>
<keyword evidence="4" id="KW-1003">Cell membrane</keyword>
<feature type="transmembrane region" description="Helical" evidence="10">
    <location>
        <begin position="421"/>
        <end position="443"/>
    </location>
</feature>
<sequence>MTPSIAPSIRTELRELLVLAAPIAIAQVLLIGISLVDTSVLGHVSVDSLAGASIGRSIGFASMCLGMGVAMGLEPVASQALGAGEPERAWRAYVVNLRAGLFVWLPSLLAALAVTLTLPPLGLDSVVVDRARLFILGQAPGMALTVAFLTTKTFLQANGVTAPAFAAACIANVTNVIICNLLVRGDDALQAVHLPAMGLPRLDAFGGGLAFSLAECVLFGVAVSFARKLRPDSVGPHPSVTLRAAWRLGIPVGLQMLAEVGLFTTASLLTGRFGARVVAAHQIALGLATFTYMGALGISGATAVRVGLAVGAGRPARRAGLIGIALGAGIMMVPALVFWTIPEVLVGLFTRDPEVIALGVQLLHIAALFQLFDGVQAVATGALRGAGDVRFPFIANVVAHWFFGLPAALLFGFVLGGQARGIWWGLTGGLIAISIALFSRFFYISRGVISRV</sequence>
<feature type="transmembrane region" description="Helical" evidence="10">
    <location>
        <begin position="16"/>
        <end position="36"/>
    </location>
</feature>
<evidence type="ECO:0000313" key="11">
    <source>
        <dbReference type="EMBL" id="WXA90746.1"/>
    </source>
</evidence>
<dbReference type="PANTHER" id="PTHR43298">
    <property type="entry name" value="MULTIDRUG RESISTANCE PROTEIN NORM-RELATED"/>
    <property type="match status" value="1"/>
</dbReference>
<dbReference type="EMBL" id="CP089982">
    <property type="protein sequence ID" value="WXA90746.1"/>
    <property type="molecule type" value="Genomic_DNA"/>
</dbReference>
<dbReference type="PANTHER" id="PTHR43298:SF2">
    <property type="entry name" value="FMN_FAD EXPORTER YEEO-RELATED"/>
    <property type="match status" value="1"/>
</dbReference>
<evidence type="ECO:0000256" key="7">
    <source>
        <dbReference type="ARBA" id="ARBA00023065"/>
    </source>
</evidence>
<keyword evidence="7" id="KW-0406">Ion transport</keyword>
<keyword evidence="5 10" id="KW-0812">Transmembrane</keyword>
<evidence type="ECO:0000256" key="4">
    <source>
        <dbReference type="ARBA" id="ARBA00022475"/>
    </source>
</evidence>
<dbReference type="CDD" id="cd13131">
    <property type="entry name" value="MATE_NorM_like"/>
    <property type="match status" value="1"/>
</dbReference>
<feature type="transmembrane region" description="Helical" evidence="10">
    <location>
        <begin position="244"/>
        <end position="263"/>
    </location>
</feature>
<dbReference type="RefSeq" id="WP_394841365.1">
    <property type="nucleotide sequence ID" value="NZ_CP089982.1"/>
</dbReference>
<evidence type="ECO:0000256" key="6">
    <source>
        <dbReference type="ARBA" id="ARBA00022989"/>
    </source>
</evidence>
<dbReference type="InterPro" id="IPR048279">
    <property type="entry name" value="MdtK-like"/>
</dbReference>
<keyword evidence="12" id="KW-1185">Reference proteome</keyword>
<dbReference type="Pfam" id="PF01554">
    <property type="entry name" value="MatE"/>
    <property type="match status" value="2"/>
</dbReference>
<gene>
    <name evidence="11" type="ORF">LZC95_30365</name>
</gene>
<keyword evidence="6 10" id="KW-1133">Transmembrane helix</keyword>
<evidence type="ECO:0000256" key="3">
    <source>
        <dbReference type="ARBA" id="ARBA00022449"/>
    </source>
</evidence>
<feature type="transmembrane region" description="Helical" evidence="10">
    <location>
        <begin position="204"/>
        <end position="223"/>
    </location>
</feature>
<evidence type="ECO:0000313" key="12">
    <source>
        <dbReference type="Proteomes" id="UP001379533"/>
    </source>
</evidence>
<evidence type="ECO:0000256" key="9">
    <source>
        <dbReference type="ARBA" id="ARBA00031636"/>
    </source>
</evidence>
<proteinExistence type="predicted"/>
<evidence type="ECO:0000256" key="8">
    <source>
        <dbReference type="ARBA" id="ARBA00023136"/>
    </source>
</evidence>
<dbReference type="InterPro" id="IPR050222">
    <property type="entry name" value="MATE_MdtK"/>
</dbReference>
<feature type="transmembrane region" description="Helical" evidence="10">
    <location>
        <begin position="131"/>
        <end position="150"/>
    </location>
</feature>